<evidence type="ECO:0000256" key="6">
    <source>
        <dbReference type="ARBA" id="ARBA00022989"/>
    </source>
</evidence>
<evidence type="ECO:0000313" key="10">
    <source>
        <dbReference type="EMBL" id="EOY13730.1"/>
    </source>
</evidence>
<dbReference type="EMBL" id="CM001885">
    <property type="protein sequence ID" value="EOY13730.1"/>
    <property type="molecule type" value="Genomic_DNA"/>
</dbReference>
<proteinExistence type="inferred from homology"/>
<evidence type="ECO:0000256" key="4">
    <source>
        <dbReference type="ARBA" id="ARBA00022475"/>
    </source>
</evidence>
<dbReference type="PANTHER" id="PTHR33573">
    <property type="entry name" value="CASP-LIKE PROTEIN 4A4"/>
    <property type="match status" value="1"/>
</dbReference>
<keyword evidence="11" id="KW-1185">Reference proteome</keyword>
<dbReference type="Pfam" id="PF04535">
    <property type="entry name" value="CASP_dom"/>
    <property type="match status" value="1"/>
</dbReference>
<dbReference type="FunCoup" id="A0A061F8T2">
    <property type="interactions" value="667"/>
</dbReference>
<feature type="domain" description="Casparian strip membrane protein" evidence="9">
    <location>
        <begin position="37"/>
        <end position="178"/>
    </location>
</feature>
<gene>
    <name evidence="10" type="ORF">TCM_032366</name>
</gene>
<evidence type="ECO:0000256" key="2">
    <source>
        <dbReference type="ARBA" id="ARBA00007651"/>
    </source>
</evidence>
<evidence type="ECO:0000259" key="9">
    <source>
        <dbReference type="Pfam" id="PF04535"/>
    </source>
</evidence>
<comment type="similarity">
    <text evidence="2 8">Belongs to the Casparian strip membrane proteins (CASP) family.</text>
</comment>
<dbReference type="InterPro" id="IPR006702">
    <property type="entry name" value="CASP_dom"/>
</dbReference>
<evidence type="ECO:0000256" key="7">
    <source>
        <dbReference type="ARBA" id="ARBA00023136"/>
    </source>
</evidence>
<dbReference type="Proteomes" id="UP000026915">
    <property type="component" value="Chromosome 7"/>
</dbReference>
<keyword evidence="4 8" id="KW-1003">Cell membrane</keyword>
<dbReference type="AlphaFoldDB" id="A0A061F8T2"/>
<feature type="transmembrane region" description="Helical" evidence="8">
    <location>
        <begin position="169"/>
        <end position="191"/>
    </location>
</feature>
<sequence length="199" mass="21154">MEKGTEKGNGVGGGAAASRSPMALMGSSRYENEEANTGMRTTETMLRLVPMALCIAALVVMLKNSQSNEFGSVSYSDLGAFSRYLVHANGICAGYSLLSAIIAAMPRPSTMPRAWTLFLLDQILTYIILAAGAVSTEVLYLTNKGDAAVTWSAACGTFASFCHKATTSVIITFVVVACYVVLSLISSYRLFSKYDAPVN</sequence>
<comment type="subcellular location">
    <subcellularLocation>
        <location evidence="1 8">Cell membrane</location>
        <topology evidence="1 8">Multi-pass membrane protein</topology>
    </subcellularLocation>
</comment>
<evidence type="ECO:0000256" key="5">
    <source>
        <dbReference type="ARBA" id="ARBA00022692"/>
    </source>
</evidence>
<dbReference type="NCBIfam" id="TIGR01569">
    <property type="entry name" value="A_tha_TIGR01569"/>
    <property type="match status" value="1"/>
</dbReference>
<dbReference type="HOGENOM" id="CLU_066104_2_2_1"/>
<evidence type="ECO:0000256" key="8">
    <source>
        <dbReference type="RuleBase" id="RU361233"/>
    </source>
</evidence>
<dbReference type="Gramene" id="EOY13730">
    <property type="protein sequence ID" value="EOY13730"/>
    <property type="gene ID" value="TCM_032366"/>
</dbReference>
<name>A0A061F8T2_THECC</name>
<accession>A0A061F8T2</accession>
<feature type="transmembrane region" description="Helical" evidence="8">
    <location>
        <begin position="84"/>
        <end position="105"/>
    </location>
</feature>
<dbReference type="PANTHER" id="PTHR33573:SF46">
    <property type="entry name" value="CASP-LIKE PROTEIN 2A1"/>
    <property type="match status" value="1"/>
</dbReference>
<keyword evidence="5 8" id="KW-0812">Transmembrane</keyword>
<dbReference type="InterPro" id="IPR006459">
    <property type="entry name" value="CASP/CASPL"/>
</dbReference>
<dbReference type="InParanoid" id="A0A061F8T2"/>
<dbReference type="STRING" id="3641.A0A061F8T2"/>
<keyword evidence="6 8" id="KW-1133">Transmembrane helix</keyword>
<dbReference type="eggNOG" id="ENOG502S0J7">
    <property type="taxonomic scope" value="Eukaryota"/>
</dbReference>
<keyword evidence="7 8" id="KW-0472">Membrane</keyword>
<organism evidence="10 11">
    <name type="scientific">Theobroma cacao</name>
    <name type="common">Cacao</name>
    <name type="synonym">Cocoa</name>
    <dbReference type="NCBI Taxonomy" id="3641"/>
    <lineage>
        <taxon>Eukaryota</taxon>
        <taxon>Viridiplantae</taxon>
        <taxon>Streptophyta</taxon>
        <taxon>Embryophyta</taxon>
        <taxon>Tracheophyta</taxon>
        <taxon>Spermatophyta</taxon>
        <taxon>Magnoliopsida</taxon>
        <taxon>eudicotyledons</taxon>
        <taxon>Gunneridae</taxon>
        <taxon>Pentapetalae</taxon>
        <taxon>rosids</taxon>
        <taxon>malvids</taxon>
        <taxon>Malvales</taxon>
        <taxon>Malvaceae</taxon>
        <taxon>Byttnerioideae</taxon>
        <taxon>Theobroma</taxon>
    </lineage>
</organism>
<protein>
    <recommendedName>
        <fullName evidence="8">CASP-like protein</fullName>
    </recommendedName>
</protein>
<evidence type="ECO:0000256" key="3">
    <source>
        <dbReference type="ARBA" id="ARBA00011489"/>
    </source>
</evidence>
<feature type="transmembrane region" description="Helical" evidence="8">
    <location>
        <begin position="45"/>
        <end position="64"/>
    </location>
</feature>
<reference evidence="10 11" key="1">
    <citation type="journal article" date="2013" name="Genome Biol.">
        <title>The genome sequence of the most widely cultivated cacao type and its use to identify candidate genes regulating pod color.</title>
        <authorList>
            <person name="Motamayor J.C."/>
            <person name="Mockaitis K."/>
            <person name="Schmutz J."/>
            <person name="Haiminen N."/>
            <person name="Iii D.L."/>
            <person name="Cornejo O."/>
            <person name="Findley S.D."/>
            <person name="Zheng P."/>
            <person name="Utro F."/>
            <person name="Royaert S."/>
            <person name="Saski C."/>
            <person name="Jenkins J."/>
            <person name="Podicheti R."/>
            <person name="Zhao M."/>
            <person name="Scheffler B.E."/>
            <person name="Stack J.C."/>
            <person name="Feltus F.A."/>
            <person name="Mustiga G.M."/>
            <person name="Amores F."/>
            <person name="Phillips W."/>
            <person name="Marelli J.P."/>
            <person name="May G.D."/>
            <person name="Shapiro H."/>
            <person name="Ma J."/>
            <person name="Bustamante C.D."/>
            <person name="Schnell R.J."/>
            <person name="Main D."/>
            <person name="Gilbert D."/>
            <person name="Parida L."/>
            <person name="Kuhn D.N."/>
        </authorList>
    </citation>
    <scope>NUCLEOTIDE SEQUENCE [LARGE SCALE GENOMIC DNA]</scope>
    <source>
        <strain evidence="11">cv. Matina 1-6</strain>
    </source>
</reference>
<comment type="subunit">
    <text evidence="3 8">Homodimer and heterodimers.</text>
</comment>
<dbReference type="GO" id="GO:0005886">
    <property type="term" value="C:plasma membrane"/>
    <property type="evidence" value="ECO:0007669"/>
    <property type="project" value="UniProtKB-SubCell"/>
</dbReference>
<evidence type="ECO:0000256" key="1">
    <source>
        <dbReference type="ARBA" id="ARBA00004651"/>
    </source>
</evidence>
<feature type="transmembrane region" description="Helical" evidence="8">
    <location>
        <begin position="117"/>
        <end position="141"/>
    </location>
</feature>
<dbReference type="OMA" id="TWSQACG"/>
<evidence type="ECO:0000313" key="11">
    <source>
        <dbReference type="Proteomes" id="UP000026915"/>
    </source>
</evidence>